<name>A0A6M8HGK4_9PROT</name>
<keyword evidence="2" id="KW-0520">NAD</keyword>
<dbReference type="Pfam" id="PF14833">
    <property type="entry name" value="NAD_binding_11"/>
    <property type="match status" value="1"/>
</dbReference>
<reference evidence="6 7" key="1">
    <citation type="journal article" date="2014" name="World J. Microbiol. Biotechnol.">
        <title>Biodiversity and physiological characteristics of Antarctic and Arctic lichens-associated bacteria.</title>
        <authorList>
            <person name="Lee Y.M."/>
            <person name="Kim E.H."/>
            <person name="Lee H.K."/>
            <person name="Hong S.G."/>
        </authorList>
    </citation>
    <scope>NUCLEOTIDE SEQUENCE [LARGE SCALE GENOMIC DNA]</scope>
    <source>
        <strain evidence="6 7">PAMC 26569</strain>
    </source>
</reference>
<accession>A0A6M8HGK4</accession>
<dbReference type="InterPro" id="IPR008927">
    <property type="entry name" value="6-PGluconate_DH-like_C_sf"/>
</dbReference>
<evidence type="ECO:0000259" key="5">
    <source>
        <dbReference type="Pfam" id="PF14833"/>
    </source>
</evidence>
<dbReference type="PANTHER" id="PTHR43060">
    <property type="entry name" value="3-HYDROXYISOBUTYRATE DEHYDROGENASE-LIKE 1, MITOCHONDRIAL-RELATED"/>
    <property type="match status" value="1"/>
</dbReference>
<organism evidence="6 7">
    <name type="scientific">Lichenicola cladoniae</name>
    <dbReference type="NCBI Taxonomy" id="1484109"/>
    <lineage>
        <taxon>Bacteria</taxon>
        <taxon>Pseudomonadati</taxon>
        <taxon>Pseudomonadota</taxon>
        <taxon>Alphaproteobacteria</taxon>
        <taxon>Acetobacterales</taxon>
        <taxon>Acetobacteraceae</taxon>
        <taxon>Lichenicola</taxon>
    </lineage>
</organism>
<dbReference type="GO" id="GO:0051287">
    <property type="term" value="F:NAD binding"/>
    <property type="evidence" value="ECO:0007669"/>
    <property type="project" value="InterPro"/>
</dbReference>
<dbReference type="PANTHER" id="PTHR43060:SF15">
    <property type="entry name" value="3-HYDROXYISOBUTYRATE DEHYDROGENASE-LIKE 1, MITOCHONDRIAL-RELATED"/>
    <property type="match status" value="1"/>
</dbReference>
<dbReference type="KEGG" id="lck:HN018_02150"/>
<dbReference type="GO" id="GO:0050661">
    <property type="term" value="F:NADP binding"/>
    <property type="evidence" value="ECO:0007669"/>
    <property type="project" value="InterPro"/>
</dbReference>
<dbReference type="InterPro" id="IPR006115">
    <property type="entry name" value="6PGDH_NADP-bd"/>
</dbReference>
<evidence type="ECO:0000256" key="2">
    <source>
        <dbReference type="ARBA" id="ARBA00023027"/>
    </source>
</evidence>
<feature type="domain" description="6-phosphogluconate dehydrogenase NADP-binding" evidence="4">
    <location>
        <begin position="4"/>
        <end position="161"/>
    </location>
</feature>
<keyword evidence="7" id="KW-1185">Reference proteome</keyword>
<evidence type="ECO:0000259" key="4">
    <source>
        <dbReference type="Pfam" id="PF03446"/>
    </source>
</evidence>
<dbReference type="InterPro" id="IPR013328">
    <property type="entry name" value="6PGD_dom2"/>
</dbReference>
<dbReference type="GO" id="GO:0016491">
    <property type="term" value="F:oxidoreductase activity"/>
    <property type="evidence" value="ECO:0007669"/>
    <property type="project" value="UniProtKB-KW"/>
</dbReference>
<feature type="domain" description="3-hydroxyisobutyrate dehydrogenase-like NAD-binding" evidence="5">
    <location>
        <begin position="166"/>
        <end position="276"/>
    </location>
</feature>
<dbReference type="Gene3D" id="1.10.1040.10">
    <property type="entry name" value="N-(1-d-carboxylethyl)-l-norvaline Dehydrogenase, domain 2"/>
    <property type="match status" value="1"/>
</dbReference>
<dbReference type="Proteomes" id="UP000500767">
    <property type="component" value="Chromosome"/>
</dbReference>
<dbReference type="InterPro" id="IPR036291">
    <property type="entry name" value="NAD(P)-bd_dom_sf"/>
</dbReference>
<proteinExistence type="predicted"/>
<dbReference type="RefSeq" id="WP_171836734.1">
    <property type="nucleotide sequence ID" value="NZ_CP053708.1"/>
</dbReference>
<dbReference type="Pfam" id="PF03446">
    <property type="entry name" value="NAD_binding_2"/>
    <property type="match status" value="1"/>
</dbReference>
<evidence type="ECO:0000313" key="6">
    <source>
        <dbReference type="EMBL" id="QKE89007.1"/>
    </source>
</evidence>
<evidence type="ECO:0000256" key="3">
    <source>
        <dbReference type="PIRSR" id="PIRSR000103-1"/>
    </source>
</evidence>
<protein>
    <submittedName>
        <fullName evidence="6">NAD(P)-dependent oxidoreductase</fullName>
    </submittedName>
</protein>
<dbReference type="SUPFAM" id="SSF51735">
    <property type="entry name" value="NAD(P)-binding Rossmann-fold domains"/>
    <property type="match status" value="1"/>
</dbReference>
<dbReference type="AlphaFoldDB" id="A0A6M8HGK4"/>
<gene>
    <name evidence="6" type="ORF">HN018_02150</name>
</gene>
<dbReference type="InterPro" id="IPR029154">
    <property type="entry name" value="HIBADH-like_NADP-bd"/>
</dbReference>
<sequence>MTQTIGFAGVGLMGHGMAKNLLEKGFGLTVLGHRKRDAVEDLLARGATEATSARALGEASDIVVLCVTGSPQVRALVQGPDGLEAAGKPLLVIDCSTSEPAVTTALAESLKPAGITLIDAPLSRTPKEAWAGTLDVMVGGDPADVARARPVLEAFAGRIVETGPTGTAHMMKLLNNFVSLGYASLYAEALALGAKAGVSSQVFHDVIRGGRMDCLFFQTFFEYVVGGNPEAHKFTLSNALKDLTYLASFAGTSATPNPVSAAVRNSFALAVGMGHGDGYVPTLTDIVAQVSGVQAAK</sequence>
<dbReference type="PIRSF" id="PIRSF000103">
    <property type="entry name" value="HIBADH"/>
    <property type="match status" value="1"/>
</dbReference>
<keyword evidence="1" id="KW-0560">Oxidoreductase</keyword>
<dbReference type="EMBL" id="CP053708">
    <property type="protein sequence ID" value="QKE89007.1"/>
    <property type="molecule type" value="Genomic_DNA"/>
</dbReference>
<dbReference type="SUPFAM" id="SSF48179">
    <property type="entry name" value="6-phosphogluconate dehydrogenase C-terminal domain-like"/>
    <property type="match status" value="1"/>
</dbReference>
<dbReference type="InterPro" id="IPR015815">
    <property type="entry name" value="HIBADH-related"/>
</dbReference>
<feature type="active site" evidence="3">
    <location>
        <position position="172"/>
    </location>
</feature>
<dbReference type="Gene3D" id="3.40.50.720">
    <property type="entry name" value="NAD(P)-binding Rossmann-like Domain"/>
    <property type="match status" value="1"/>
</dbReference>
<evidence type="ECO:0000313" key="7">
    <source>
        <dbReference type="Proteomes" id="UP000500767"/>
    </source>
</evidence>
<evidence type="ECO:0000256" key="1">
    <source>
        <dbReference type="ARBA" id="ARBA00023002"/>
    </source>
</evidence>